<proteinExistence type="predicted"/>
<protein>
    <submittedName>
        <fullName evidence="1">Uncharacterized protein</fullName>
    </submittedName>
</protein>
<dbReference type="Proteomes" id="UP001054945">
    <property type="component" value="Unassembled WGS sequence"/>
</dbReference>
<sequence>MTFGVISDPFNLSPELLVTERPYALSNVNASSSRQIIPSKFKLKPRFSRTLSYSKGVPVAQIWDSEGHQKKPFDFWTQNAVLNDERLAEQTYGPKRPVIEKVRTSLAEDGF</sequence>
<gene>
    <name evidence="1" type="ORF">CEXT_697231</name>
</gene>
<name>A0AAV4RIS6_CAEEX</name>
<dbReference type="EMBL" id="BPLR01007881">
    <property type="protein sequence ID" value="GIY20424.1"/>
    <property type="molecule type" value="Genomic_DNA"/>
</dbReference>
<evidence type="ECO:0000313" key="2">
    <source>
        <dbReference type="Proteomes" id="UP001054945"/>
    </source>
</evidence>
<accession>A0AAV4RIS6</accession>
<evidence type="ECO:0000313" key="1">
    <source>
        <dbReference type="EMBL" id="GIY20424.1"/>
    </source>
</evidence>
<dbReference type="AlphaFoldDB" id="A0AAV4RIS6"/>
<reference evidence="1 2" key="1">
    <citation type="submission" date="2021-06" db="EMBL/GenBank/DDBJ databases">
        <title>Caerostris extrusa draft genome.</title>
        <authorList>
            <person name="Kono N."/>
            <person name="Arakawa K."/>
        </authorList>
    </citation>
    <scope>NUCLEOTIDE SEQUENCE [LARGE SCALE GENOMIC DNA]</scope>
</reference>
<organism evidence="1 2">
    <name type="scientific">Caerostris extrusa</name>
    <name type="common">Bark spider</name>
    <name type="synonym">Caerostris bankana</name>
    <dbReference type="NCBI Taxonomy" id="172846"/>
    <lineage>
        <taxon>Eukaryota</taxon>
        <taxon>Metazoa</taxon>
        <taxon>Ecdysozoa</taxon>
        <taxon>Arthropoda</taxon>
        <taxon>Chelicerata</taxon>
        <taxon>Arachnida</taxon>
        <taxon>Araneae</taxon>
        <taxon>Araneomorphae</taxon>
        <taxon>Entelegynae</taxon>
        <taxon>Araneoidea</taxon>
        <taxon>Araneidae</taxon>
        <taxon>Caerostris</taxon>
    </lineage>
</organism>
<keyword evidence="2" id="KW-1185">Reference proteome</keyword>
<comment type="caution">
    <text evidence="1">The sequence shown here is derived from an EMBL/GenBank/DDBJ whole genome shotgun (WGS) entry which is preliminary data.</text>
</comment>